<feature type="transmembrane region" description="Helical" evidence="6">
    <location>
        <begin position="313"/>
        <end position="331"/>
    </location>
</feature>
<evidence type="ECO:0000256" key="3">
    <source>
        <dbReference type="ARBA" id="ARBA00022692"/>
    </source>
</evidence>
<accession>A0ABY9Q865</accession>
<organism evidence="7 8">
    <name type="scientific">Terrisporobacter mayombei</name>
    <dbReference type="NCBI Taxonomy" id="1541"/>
    <lineage>
        <taxon>Bacteria</taxon>
        <taxon>Bacillati</taxon>
        <taxon>Bacillota</taxon>
        <taxon>Clostridia</taxon>
        <taxon>Peptostreptococcales</taxon>
        <taxon>Peptostreptococcaceae</taxon>
        <taxon>Terrisporobacter</taxon>
    </lineage>
</organism>
<feature type="transmembrane region" description="Helical" evidence="6">
    <location>
        <begin position="398"/>
        <end position="422"/>
    </location>
</feature>
<sequence length="509" mass="57420">MKANELKVGAILSYVQLILGNIISIIYTPIMLRLLGQNEYGLYNLSSSAISYLGLLSFGFGSAYIRYYSKYKAQKDDTSISRLNGTFLIVYSIIAVVALLAGMVLIKNVDMIFKNGLSSDEIYKSRILMSFMVFNLAISFPMSVFISNITANEKFFFQKIIGSINTVINPFIMLPVLLMGYKSVGMVVVTTVLGLVNSGLNIWYCFKKIGMKFTFGRFDFELMKEISIFSSYIFLNMIVDQINWNVDRFLLGMYKGTGAVAIYGIGSQFNTYYMSFSTSVSNVFIPKINRMVNESNDSRILTEIFTKVGRIQFIILSFILSGFVFFGKYFIEEIFAGAGYELSYPVALLLMFTVTVPLIQNLGIEIQKAKNMHKFRSILYFLIAIGNLLMSIPLCKYYGVVGCAIGTSVTMILGNGILMNWYYHTKIGLDVIYFWKNIVTFIPGLIIPATIGVIMTFIGINSIGRFLVMGIIYIIVFLISIYKLSMNEYEKQLFIGSLFKNKVKITSVD</sequence>
<evidence type="ECO:0000256" key="5">
    <source>
        <dbReference type="ARBA" id="ARBA00023136"/>
    </source>
</evidence>
<feature type="transmembrane region" description="Helical" evidence="6">
    <location>
        <begin position="375"/>
        <end position="392"/>
    </location>
</feature>
<feature type="transmembrane region" description="Helical" evidence="6">
    <location>
        <begin position="86"/>
        <end position="106"/>
    </location>
</feature>
<keyword evidence="5 6" id="KW-0472">Membrane</keyword>
<dbReference type="PANTHER" id="PTHR30250:SF26">
    <property type="entry name" value="PSMA PROTEIN"/>
    <property type="match status" value="1"/>
</dbReference>
<dbReference type="Pfam" id="PF01943">
    <property type="entry name" value="Polysacc_synt"/>
    <property type="match status" value="1"/>
</dbReference>
<feature type="transmembrane region" description="Helical" evidence="6">
    <location>
        <begin position="12"/>
        <end position="30"/>
    </location>
</feature>
<gene>
    <name evidence="7" type="primary">murJ_4</name>
    <name evidence="7" type="ORF">TEMA_39250</name>
</gene>
<evidence type="ECO:0000256" key="6">
    <source>
        <dbReference type="SAM" id="Phobius"/>
    </source>
</evidence>
<comment type="subcellular location">
    <subcellularLocation>
        <location evidence="1">Cell membrane</location>
        <topology evidence="1">Multi-pass membrane protein</topology>
    </subcellularLocation>
</comment>
<feature type="transmembrane region" description="Helical" evidence="6">
    <location>
        <begin position="466"/>
        <end position="484"/>
    </location>
</feature>
<reference evidence="7 8" key="1">
    <citation type="submission" date="2022-07" db="EMBL/GenBank/DDBJ databases">
        <title>Genome sequence of Terrisporobacter mayombei DSM6539.</title>
        <authorList>
            <person name="Boeer T."/>
            <person name="Bengelsdorf F.R."/>
            <person name="Daniel R."/>
            <person name="Poehlein A."/>
        </authorList>
    </citation>
    <scope>NUCLEOTIDE SEQUENCE [LARGE SCALE GENOMIC DNA]</scope>
    <source>
        <strain evidence="7 8">DSM 6539</strain>
    </source>
</reference>
<feature type="transmembrane region" description="Helical" evidence="6">
    <location>
        <begin position="434"/>
        <end position="460"/>
    </location>
</feature>
<keyword evidence="3 6" id="KW-0812">Transmembrane</keyword>
<keyword evidence="8" id="KW-1185">Reference proteome</keyword>
<feature type="transmembrane region" description="Helical" evidence="6">
    <location>
        <begin position="184"/>
        <end position="206"/>
    </location>
</feature>
<keyword evidence="4 6" id="KW-1133">Transmembrane helix</keyword>
<evidence type="ECO:0000313" key="7">
    <source>
        <dbReference type="EMBL" id="WMT83409.1"/>
    </source>
</evidence>
<dbReference type="EMBL" id="CP101637">
    <property type="protein sequence ID" value="WMT83409.1"/>
    <property type="molecule type" value="Genomic_DNA"/>
</dbReference>
<evidence type="ECO:0000313" key="8">
    <source>
        <dbReference type="Proteomes" id="UP001235030"/>
    </source>
</evidence>
<proteinExistence type="predicted"/>
<dbReference type="PANTHER" id="PTHR30250">
    <property type="entry name" value="PST FAMILY PREDICTED COLANIC ACID TRANSPORTER"/>
    <property type="match status" value="1"/>
</dbReference>
<feature type="transmembrane region" description="Helical" evidence="6">
    <location>
        <begin position="42"/>
        <end position="65"/>
    </location>
</feature>
<dbReference type="RefSeq" id="WP_228106032.1">
    <property type="nucleotide sequence ID" value="NZ_CP101637.1"/>
</dbReference>
<evidence type="ECO:0000256" key="2">
    <source>
        <dbReference type="ARBA" id="ARBA00022475"/>
    </source>
</evidence>
<keyword evidence="2" id="KW-1003">Cell membrane</keyword>
<dbReference type="Proteomes" id="UP001235030">
    <property type="component" value="Chromosome"/>
</dbReference>
<dbReference type="InterPro" id="IPR002797">
    <property type="entry name" value="Polysacc_synth"/>
</dbReference>
<feature type="transmembrane region" description="Helical" evidence="6">
    <location>
        <begin position="160"/>
        <end position="178"/>
    </location>
</feature>
<feature type="transmembrane region" description="Helical" evidence="6">
    <location>
        <begin position="343"/>
        <end position="363"/>
    </location>
</feature>
<evidence type="ECO:0000256" key="1">
    <source>
        <dbReference type="ARBA" id="ARBA00004651"/>
    </source>
</evidence>
<protein>
    <submittedName>
        <fullName evidence="7">Lipid II flippase MurJ</fullName>
    </submittedName>
</protein>
<dbReference type="InterPro" id="IPR050833">
    <property type="entry name" value="Poly_Biosynth_Transport"/>
</dbReference>
<name>A0ABY9Q865_9FIRM</name>
<feature type="transmembrane region" description="Helical" evidence="6">
    <location>
        <begin position="126"/>
        <end position="148"/>
    </location>
</feature>
<evidence type="ECO:0000256" key="4">
    <source>
        <dbReference type="ARBA" id="ARBA00022989"/>
    </source>
</evidence>